<keyword evidence="4" id="KW-1185">Reference proteome</keyword>
<sequence>MNRLEEAEEIKKLKYRYFRYLDCKQFQAMEACFAEDATSSYDSGRHTYQGRAAILGFLTDSLSNPRILHQHHGHHPEIEITSETTATGVWYMDDTVHILDHNMKVRGNGIYWDEYIKIDGQWRYQHIGYERVWEYSETLGERELVFKSMFDDAERERRSARQNRPGEPPIVYWEQQG</sequence>
<evidence type="ECO:0000256" key="1">
    <source>
        <dbReference type="SAM" id="MobiDB-lite"/>
    </source>
</evidence>
<dbReference type="InterPro" id="IPR032710">
    <property type="entry name" value="NTF2-like_dom_sf"/>
</dbReference>
<feature type="domain" description="SnoaL-like" evidence="2">
    <location>
        <begin position="3"/>
        <end position="126"/>
    </location>
</feature>
<dbReference type="SUPFAM" id="SSF54427">
    <property type="entry name" value="NTF2-like"/>
    <property type="match status" value="1"/>
</dbReference>
<feature type="region of interest" description="Disordered" evidence="1">
    <location>
        <begin position="156"/>
        <end position="177"/>
    </location>
</feature>
<comment type="caution">
    <text evidence="3">The sequence shown here is derived from an EMBL/GenBank/DDBJ whole genome shotgun (WGS) entry which is preliminary data.</text>
</comment>
<dbReference type="Pfam" id="PF13577">
    <property type="entry name" value="SnoaL_4"/>
    <property type="match status" value="1"/>
</dbReference>
<dbReference type="InterPro" id="IPR037401">
    <property type="entry name" value="SnoaL-like"/>
</dbReference>
<evidence type="ECO:0000259" key="2">
    <source>
        <dbReference type="Pfam" id="PF13577"/>
    </source>
</evidence>
<dbReference type="CDD" id="cd00531">
    <property type="entry name" value="NTF2_like"/>
    <property type="match status" value="1"/>
</dbReference>
<dbReference type="EMBL" id="SHNN01000001">
    <property type="protein sequence ID" value="MCX2979302.1"/>
    <property type="molecule type" value="Genomic_DNA"/>
</dbReference>
<evidence type="ECO:0000313" key="3">
    <source>
        <dbReference type="EMBL" id="MCX2979302.1"/>
    </source>
</evidence>
<reference evidence="3" key="1">
    <citation type="submission" date="2019-02" db="EMBL/GenBank/DDBJ databases">
        <authorList>
            <person name="Li S.-H."/>
        </authorList>
    </citation>
    <scope>NUCLEOTIDE SEQUENCE</scope>
    <source>
        <strain evidence="3">IMCC14734</strain>
    </source>
</reference>
<accession>A0ABT3TAK0</accession>
<organism evidence="3 4">
    <name type="scientific">Candidatus Litorirhabdus singularis</name>
    <dbReference type="NCBI Taxonomy" id="2518993"/>
    <lineage>
        <taxon>Bacteria</taxon>
        <taxon>Pseudomonadati</taxon>
        <taxon>Pseudomonadota</taxon>
        <taxon>Gammaproteobacteria</taxon>
        <taxon>Cellvibrionales</taxon>
        <taxon>Halieaceae</taxon>
        <taxon>Candidatus Litorirhabdus</taxon>
    </lineage>
</organism>
<dbReference type="Proteomes" id="UP001143362">
    <property type="component" value="Unassembled WGS sequence"/>
</dbReference>
<gene>
    <name evidence="3" type="ORF">EYC98_00305</name>
</gene>
<name>A0ABT3TAK0_9GAMM</name>
<dbReference type="Gene3D" id="3.10.450.50">
    <property type="match status" value="1"/>
</dbReference>
<proteinExistence type="predicted"/>
<protein>
    <submittedName>
        <fullName evidence="3">Nuclear transport factor 2 family protein</fullName>
    </submittedName>
</protein>
<evidence type="ECO:0000313" key="4">
    <source>
        <dbReference type="Proteomes" id="UP001143362"/>
    </source>
</evidence>
<dbReference type="RefSeq" id="WP_279243304.1">
    <property type="nucleotide sequence ID" value="NZ_SHNN01000001.1"/>
</dbReference>